<dbReference type="PANTHER" id="PTHR43881">
    <property type="entry name" value="GAMMA-GLUTAMYLTRANSPEPTIDASE (AFU_ORTHOLOGUE AFUA_4G13580)"/>
    <property type="match status" value="1"/>
</dbReference>
<dbReference type="Gene3D" id="1.10.246.130">
    <property type="match status" value="1"/>
</dbReference>
<dbReference type="InterPro" id="IPR043138">
    <property type="entry name" value="GGT_lsub"/>
</dbReference>
<protein>
    <submittedName>
        <fullName evidence="1">Gamma-glutamyltranspeptidase family protein</fullName>
    </submittedName>
</protein>
<accession>A0A9W9KBV2</accession>
<dbReference type="Gene3D" id="3.60.20.40">
    <property type="match status" value="1"/>
</dbReference>
<dbReference type="SUPFAM" id="SSF56235">
    <property type="entry name" value="N-terminal nucleophile aminohydrolases (Ntn hydrolases)"/>
    <property type="match status" value="1"/>
</dbReference>
<dbReference type="OrthoDB" id="2015213at2759"/>
<dbReference type="InterPro" id="IPR052896">
    <property type="entry name" value="GGT-like_enzyme"/>
</dbReference>
<reference evidence="1" key="2">
    <citation type="journal article" date="2023" name="IMA Fungus">
        <title>Comparative genomic study of the Penicillium genus elucidates a diverse pangenome and 15 lateral gene transfer events.</title>
        <authorList>
            <person name="Petersen C."/>
            <person name="Sorensen T."/>
            <person name="Nielsen M.R."/>
            <person name="Sondergaard T.E."/>
            <person name="Sorensen J.L."/>
            <person name="Fitzpatrick D.A."/>
            <person name="Frisvad J.C."/>
            <person name="Nielsen K.L."/>
        </authorList>
    </citation>
    <scope>NUCLEOTIDE SEQUENCE</scope>
    <source>
        <strain evidence="1">IBT 30069</strain>
    </source>
</reference>
<sequence length="577" mass="62237">MAFPFHQTPFTPFLGRRSAIYSTSGMIACSQPLAARAGQTILENGGNAASPLQAAALNVTEPGSTGIGGDMFCLFYDGKTRKVHGINGSGRAPMNLTLEKARRRLRIPDHQPGNIPLNSVLAVTTPGAASGWVDTVERFGSGNLSLERILKPAISLAEDGFPVSEWQENEKSLVAASPDYRELLKVESGSSLDGAVRAPLAGEVMTNPGLAQTFRKLSIEGKDGFYRGDIADAIVEAVKNRDGFLSHADLSHHAEMGSTATSPLRVRFKNTVDVWEHPPNGQGLVALMALRLFEELERTKKVPPLNTLRHNSVDYLHALIEVFRISFADGSWWIGDPAHSDVPNILSDSYIAERARLFDPNAASNNFSHGSPAFNSCDTVYFAVVDKDGNAASIVNSNYHGFGTGIIPRGCGFTLQSRGANFSLMPGHPNALAPGKRPYHTIIPAMATNPEDGSLNTVFGVMGGFMQPQGHVQLLMNMISFGMNSQQALDAPRICIGSMGHIHAKGERERIVYVEEGIDSSVVEELRQRGHAVEVLNGWDREIFGRGQIIRAFQGKASRTVLEAGSDLRADGMAVPV</sequence>
<comment type="caution">
    <text evidence="1">The sequence shown here is derived from an EMBL/GenBank/DDBJ whole genome shotgun (WGS) entry which is preliminary data.</text>
</comment>
<evidence type="ECO:0000313" key="1">
    <source>
        <dbReference type="EMBL" id="KAJ5100574.1"/>
    </source>
</evidence>
<dbReference type="InterPro" id="IPR029055">
    <property type="entry name" value="Ntn_hydrolases_N"/>
</dbReference>
<dbReference type="PANTHER" id="PTHR43881:SF1">
    <property type="entry name" value="GAMMA-GLUTAMYLTRANSPEPTIDASE (AFU_ORTHOLOGUE AFUA_4G13580)"/>
    <property type="match status" value="1"/>
</dbReference>
<dbReference type="Pfam" id="PF01019">
    <property type="entry name" value="G_glu_transpept"/>
    <property type="match status" value="1"/>
</dbReference>
<dbReference type="AlphaFoldDB" id="A0A9W9KBV2"/>
<dbReference type="InterPro" id="IPR043137">
    <property type="entry name" value="GGT_ssub_C"/>
</dbReference>
<gene>
    <name evidence="1" type="ORF">N7456_006626</name>
</gene>
<dbReference type="Proteomes" id="UP001149165">
    <property type="component" value="Unassembled WGS sequence"/>
</dbReference>
<organism evidence="1 2">
    <name type="scientific">Penicillium angulare</name>
    <dbReference type="NCBI Taxonomy" id="116970"/>
    <lineage>
        <taxon>Eukaryota</taxon>
        <taxon>Fungi</taxon>
        <taxon>Dikarya</taxon>
        <taxon>Ascomycota</taxon>
        <taxon>Pezizomycotina</taxon>
        <taxon>Eurotiomycetes</taxon>
        <taxon>Eurotiomycetidae</taxon>
        <taxon>Eurotiales</taxon>
        <taxon>Aspergillaceae</taxon>
        <taxon>Penicillium</taxon>
    </lineage>
</organism>
<evidence type="ECO:0000313" key="2">
    <source>
        <dbReference type="Proteomes" id="UP001149165"/>
    </source>
</evidence>
<reference evidence="1" key="1">
    <citation type="submission" date="2022-11" db="EMBL/GenBank/DDBJ databases">
        <authorList>
            <person name="Petersen C."/>
        </authorList>
    </citation>
    <scope>NUCLEOTIDE SEQUENCE</scope>
    <source>
        <strain evidence="1">IBT 30069</strain>
    </source>
</reference>
<dbReference type="PRINTS" id="PR01210">
    <property type="entry name" value="GGTRANSPTASE"/>
</dbReference>
<keyword evidence="2" id="KW-1185">Reference proteome</keyword>
<proteinExistence type="predicted"/>
<name>A0A9W9KBV2_9EURO</name>
<dbReference type="EMBL" id="JAPQKH010000004">
    <property type="protein sequence ID" value="KAJ5100574.1"/>
    <property type="molecule type" value="Genomic_DNA"/>
</dbReference>